<dbReference type="InterPro" id="IPR002575">
    <property type="entry name" value="Aminoglycoside_PTrfase"/>
</dbReference>
<proteinExistence type="predicted"/>
<dbReference type="Gene3D" id="3.90.1200.10">
    <property type="match status" value="1"/>
</dbReference>
<dbReference type="GO" id="GO:0016740">
    <property type="term" value="F:transferase activity"/>
    <property type="evidence" value="ECO:0007669"/>
    <property type="project" value="UniProtKB-KW"/>
</dbReference>
<dbReference type="InterPro" id="IPR011009">
    <property type="entry name" value="Kinase-like_dom_sf"/>
</dbReference>
<feature type="region of interest" description="Disordered" evidence="1">
    <location>
        <begin position="1"/>
        <end position="23"/>
    </location>
</feature>
<keyword evidence="4" id="KW-1185">Reference proteome</keyword>
<evidence type="ECO:0000259" key="2">
    <source>
        <dbReference type="Pfam" id="PF01636"/>
    </source>
</evidence>
<evidence type="ECO:0000256" key="1">
    <source>
        <dbReference type="SAM" id="MobiDB-lite"/>
    </source>
</evidence>
<dbReference type="Proteomes" id="UP000184440">
    <property type="component" value="Unassembled WGS sequence"/>
</dbReference>
<organism evidence="3 4">
    <name type="scientific">Cryptosporangium aurantiacum</name>
    <dbReference type="NCBI Taxonomy" id="134849"/>
    <lineage>
        <taxon>Bacteria</taxon>
        <taxon>Bacillati</taxon>
        <taxon>Actinomycetota</taxon>
        <taxon>Actinomycetes</taxon>
        <taxon>Cryptosporangiales</taxon>
        <taxon>Cryptosporangiaceae</taxon>
        <taxon>Cryptosporangium</taxon>
    </lineage>
</organism>
<dbReference type="EMBL" id="FRCS01000010">
    <property type="protein sequence ID" value="SHN44650.1"/>
    <property type="molecule type" value="Genomic_DNA"/>
</dbReference>
<gene>
    <name evidence="3" type="ORF">SAMN05443668_110305</name>
</gene>
<accession>A0A1M7REL4</accession>
<keyword evidence="3" id="KW-0808">Transferase</keyword>
<protein>
    <submittedName>
        <fullName evidence="3">Phosphotransferase enzyme family protein</fullName>
    </submittedName>
</protein>
<evidence type="ECO:0000313" key="4">
    <source>
        <dbReference type="Proteomes" id="UP000184440"/>
    </source>
</evidence>
<reference evidence="3 4" key="1">
    <citation type="submission" date="2016-11" db="EMBL/GenBank/DDBJ databases">
        <authorList>
            <person name="Jaros S."/>
            <person name="Januszkiewicz K."/>
            <person name="Wedrychowicz H."/>
        </authorList>
    </citation>
    <scope>NUCLEOTIDE SEQUENCE [LARGE SCALE GENOMIC DNA]</scope>
    <source>
        <strain evidence="3 4">DSM 46144</strain>
    </source>
</reference>
<dbReference type="AlphaFoldDB" id="A0A1M7REL4"/>
<sequence>MVRSHRIGAMDSDVEQPLDGHATEGVVRVGDTVRRPSGPWTDAVDALLAHLETVGFAGAPRPLGRDDRNRQVLEYVPGEVGDHTGTYTVPELREIGAFLADFHRAVEGFQPPRSSVWNRVIEPDREDLICHHDAAPWNLVRSPRGWVLIDWDVAAPGSRLWEVAYAAQSMAGLRPDRPPAVAAERLAAFVDGYGLDAGNRELLVPMLGRRARAMYEPTAPRRGTRRTSLGADLGRRRTVLGRHHRLP</sequence>
<name>A0A1M7REL4_9ACTN</name>
<dbReference type="STRING" id="134849.SAMN05443668_110305"/>
<dbReference type="Pfam" id="PF01636">
    <property type="entry name" value="APH"/>
    <property type="match status" value="1"/>
</dbReference>
<dbReference type="SUPFAM" id="SSF56112">
    <property type="entry name" value="Protein kinase-like (PK-like)"/>
    <property type="match status" value="1"/>
</dbReference>
<evidence type="ECO:0000313" key="3">
    <source>
        <dbReference type="EMBL" id="SHN44650.1"/>
    </source>
</evidence>
<feature type="domain" description="Aminoglycoside phosphotransferase" evidence="2">
    <location>
        <begin position="124"/>
        <end position="192"/>
    </location>
</feature>